<evidence type="ECO:0000313" key="7">
    <source>
        <dbReference type="Proteomes" id="UP001141806"/>
    </source>
</evidence>
<dbReference type="GO" id="GO:0005737">
    <property type="term" value="C:cytoplasm"/>
    <property type="evidence" value="ECO:0007669"/>
    <property type="project" value="TreeGrafter"/>
</dbReference>
<organism evidence="6 7">
    <name type="scientific">Protea cynaroides</name>
    <dbReference type="NCBI Taxonomy" id="273540"/>
    <lineage>
        <taxon>Eukaryota</taxon>
        <taxon>Viridiplantae</taxon>
        <taxon>Streptophyta</taxon>
        <taxon>Embryophyta</taxon>
        <taxon>Tracheophyta</taxon>
        <taxon>Spermatophyta</taxon>
        <taxon>Magnoliopsida</taxon>
        <taxon>Proteales</taxon>
        <taxon>Proteaceae</taxon>
        <taxon>Protea</taxon>
    </lineage>
</organism>
<protein>
    <recommendedName>
        <fullName evidence="5">RING-type domain-containing protein</fullName>
    </recommendedName>
</protein>
<dbReference type="PROSITE" id="PS50089">
    <property type="entry name" value="ZF_RING_2"/>
    <property type="match status" value="1"/>
</dbReference>
<comment type="caution">
    <text evidence="6">The sequence shown here is derived from an EMBL/GenBank/DDBJ whole genome shotgun (WGS) entry which is preliminary data.</text>
</comment>
<reference evidence="6" key="1">
    <citation type="journal article" date="2023" name="Plant J.">
        <title>The genome of the king protea, Protea cynaroides.</title>
        <authorList>
            <person name="Chang J."/>
            <person name="Duong T.A."/>
            <person name="Schoeman C."/>
            <person name="Ma X."/>
            <person name="Roodt D."/>
            <person name="Barker N."/>
            <person name="Li Z."/>
            <person name="Van de Peer Y."/>
            <person name="Mizrachi E."/>
        </authorList>
    </citation>
    <scope>NUCLEOTIDE SEQUENCE</scope>
    <source>
        <tissue evidence="6">Young leaves</tissue>
    </source>
</reference>
<dbReference type="SUPFAM" id="SSF57850">
    <property type="entry name" value="RING/U-box"/>
    <property type="match status" value="1"/>
</dbReference>
<dbReference type="PANTHER" id="PTHR15710">
    <property type="entry name" value="E3 UBIQUITIN-PROTEIN LIGASE PRAJA"/>
    <property type="match status" value="1"/>
</dbReference>
<keyword evidence="7" id="KW-1185">Reference proteome</keyword>
<evidence type="ECO:0000256" key="1">
    <source>
        <dbReference type="ARBA" id="ARBA00022723"/>
    </source>
</evidence>
<evidence type="ECO:0000256" key="3">
    <source>
        <dbReference type="ARBA" id="ARBA00022833"/>
    </source>
</evidence>
<dbReference type="Proteomes" id="UP001141806">
    <property type="component" value="Unassembled WGS sequence"/>
</dbReference>
<dbReference type="Pfam" id="PF13639">
    <property type="entry name" value="zf-RING_2"/>
    <property type="match status" value="1"/>
</dbReference>
<gene>
    <name evidence="6" type="ORF">NE237_022371</name>
</gene>
<dbReference type="InterPro" id="IPR001841">
    <property type="entry name" value="Znf_RING"/>
</dbReference>
<accession>A0A9Q0K4E5</accession>
<dbReference type="OrthoDB" id="4348522at2759"/>
<evidence type="ECO:0000313" key="6">
    <source>
        <dbReference type="EMBL" id="KAJ4962432.1"/>
    </source>
</evidence>
<dbReference type="Gene3D" id="3.30.40.10">
    <property type="entry name" value="Zinc/RING finger domain, C3HC4 (zinc finger)"/>
    <property type="match status" value="1"/>
</dbReference>
<dbReference type="PANTHER" id="PTHR15710:SF184">
    <property type="entry name" value="RING_U-BOX SUPERFAMILY PROTEIN"/>
    <property type="match status" value="1"/>
</dbReference>
<proteinExistence type="predicted"/>
<name>A0A9Q0K4E5_9MAGN</name>
<keyword evidence="2 4" id="KW-0863">Zinc-finger</keyword>
<dbReference type="EMBL" id="JAMYWD010000008">
    <property type="protein sequence ID" value="KAJ4962432.1"/>
    <property type="molecule type" value="Genomic_DNA"/>
</dbReference>
<dbReference type="GO" id="GO:0008270">
    <property type="term" value="F:zinc ion binding"/>
    <property type="evidence" value="ECO:0007669"/>
    <property type="project" value="UniProtKB-KW"/>
</dbReference>
<dbReference type="AlphaFoldDB" id="A0A9Q0K4E5"/>
<evidence type="ECO:0000259" key="5">
    <source>
        <dbReference type="PROSITE" id="PS50089"/>
    </source>
</evidence>
<keyword evidence="3" id="KW-0862">Zinc</keyword>
<dbReference type="InterPro" id="IPR013083">
    <property type="entry name" value="Znf_RING/FYVE/PHD"/>
</dbReference>
<dbReference type="SMART" id="SM00184">
    <property type="entry name" value="RING"/>
    <property type="match status" value="1"/>
</dbReference>
<sequence length="226" mass="25983">MSIAYGVFYSVETLTSDEIISDSRILLSDQTSLPFTFYFNDARFMRMRSSVLQLLQCQLFTVMKEFLPYDSLHSYGTVKSFILDMLLHAEDIEYDPHDIERLKEEIAIIACDTFRANRAKKVRTLGFNVVIDIVMIEDEASMDMGPSMVPASQDSIEKLLNTKKFEREEIGDEVCSVCLEEFSLRLDQIKVMPCGHAFHGNCIIKWLQKSHFCPLCRFSMPVDDAD</sequence>
<feature type="domain" description="RING-type" evidence="5">
    <location>
        <begin position="175"/>
        <end position="217"/>
    </location>
</feature>
<dbReference type="CDD" id="cd16454">
    <property type="entry name" value="RING-H2_PA-TM-RING"/>
    <property type="match status" value="1"/>
</dbReference>
<evidence type="ECO:0000256" key="2">
    <source>
        <dbReference type="ARBA" id="ARBA00022771"/>
    </source>
</evidence>
<evidence type="ECO:0000256" key="4">
    <source>
        <dbReference type="PROSITE-ProRule" id="PRU00175"/>
    </source>
</evidence>
<keyword evidence="1" id="KW-0479">Metal-binding</keyword>
<dbReference type="GO" id="GO:0061630">
    <property type="term" value="F:ubiquitin protein ligase activity"/>
    <property type="evidence" value="ECO:0007669"/>
    <property type="project" value="TreeGrafter"/>
</dbReference>
<dbReference type="GO" id="GO:0016567">
    <property type="term" value="P:protein ubiquitination"/>
    <property type="evidence" value="ECO:0007669"/>
    <property type="project" value="TreeGrafter"/>
</dbReference>